<evidence type="ECO:0000313" key="2">
    <source>
        <dbReference type="EMBL" id="EXF91004.1"/>
    </source>
</evidence>
<dbReference type="AlphaFoldDB" id="A0A010RPF0"/>
<sequence length="257" mass="28333">MAMKVTTVANQKGGVGKTTIEVHLVSLAAEQGKRVLVVDLDEGDLSQFYPPLEDGDDTTYVQSSMLFSDEYKGLYPRQVAANIWLIEADVPLLDVDDMDLSIVTRLKEALDHFSADFDLCMIDTPPNLQRRMIAALAASDAVVSPFNISGFTLARMPKLLSTIEAVREQYNPNLQFLGFLPNQINSRSTNEIDLLPSLQESYGDAMFPVHIVHRPCINSALASGNPVWWKAKSGSQRAAGREMKSACTAVLEKVWSI</sequence>
<dbReference type="EMBL" id="AFOY02000029">
    <property type="protein sequence ID" value="EXF91004.1"/>
    <property type="molecule type" value="Genomic_DNA"/>
</dbReference>
<dbReference type="RefSeq" id="WP_019694514.1">
    <property type="nucleotide sequence ID" value="NZ_AFOY02000029.1"/>
</dbReference>
<geneLocation type="plasmid" evidence="2">
    <name>pUTK21</name>
</geneLocation>
<evidence type="ECO:0000313" key="3">
    <source>
        <dbReference type="Proteomes" id="UP000022611"/>
    </source>
</evidence>
<dbReference type="PANTHER" id="PTHR13696">
    <property type="entry name" value="P-LOOP CONTAINING NUCLEOSIDE TRIPHOSPHATE HYDROLASE"/>
    <property type="match status" value="1"/>
</dbReference>
<accession>A0A010RPF0</accession>
<dbReference type="PATRIC" id="fig|1042209.11.peg.46"/>
<dbReference type="Proteomes" id="UP000022611">
    <property type="component" value="Unassembled WGS sequence"/>
</dbReference>
<organism evidence="2 3">
    <name type="scientific">Pseudomonas fluorescens HK44</name>
    <dbReference type="NCBI Taxonomy" id="1042209"/>
    <lineage>
        <taxon>Bacteria</taxon>
        <taxon>Pseudomonadati</taxon>
        <taxon>Pseudomonadota</taxon>
        <taxon>Gammaproteobacteria</taxon>
        <taxon>Pseudomonadales</taxon>
        <taxon>Pseudomonadaceae</taxon>
        <taxon>Pseudomonas</taxon>
    </lineage>
</organism>
<dbReference type="InterPro" id="IPR027417">
    <property type="entry name" value="P-loop_NTPase"/>
</dbReference>
<dbReference type="CDD" id="cd02042">
    <property type="entry name" value="ParAB_family"/>
    <property type="match status" value="1"/>
</dbReference>
<dbReference type="PANTHER" id="PTHR13696:SF99">
    <property type="entry name" value="COBYRINIC ACID AC-DIAMIDE SYNTHASE"/>
    <property type="match status" value="1"/>
</dbReference>
<dbReference type="SUPFAM" id="SSF52540">
    <property type="entry name" value="P-loop containing nucleoside triphosphate hydrolases"/>
    <property type="match status" value="1"/>
</dbReference>
<dbReference type="Gene3D" id="3.40.50.300">
    <property type="entry name" value="P-loop containing nucleotide triphosphate hydrolases"/>
    <property type="match status" value="1"/>
</dbReference>
<dbReference type="Pfam" id="PF13614">
    <property type="entry name" value="AAA_31"/>
    <property type="match status" value="1"/>
</dbReference>
<name>A0A010RPF0_PSEFL</name>
<dbReference type="InterPro" id="IPR025669">
    <property type="entry name" value="AAA_dom"/>
</dbReference>
<reference evidence="2 3" key="1">
    <citation type="journal article" date="2011" name="J. Bacteriol.">
        <title>Draft genome sequence of the polycyclic aromatic hydrocarbon-degrading, genetically engineered bioluminescent bioreporter Pseudomonas fluorescens HK44.</title>
        <authorList>
            <person name="Chauhan A."/>
            <person name="Layton A.C."/>
            <person name="Williams D.E."/>
            <person name="Smartt A.E."/>
            <person name="Ripp S."/>
            <person name="Karpinets T.V."/>
            <person name="Brown S.D."/>
            <person name="Sayler G.S."/>
        </authorList>
    </citation>
    <scope>NUCLEOTIDE SEQUENCE [LARGE SCALE GENOMIC DNA]</scope>
    <source>
        <strain evidence="2 3">HK44</strain>
        <plasmid evidence="2">pUTK21</plasmid>
    </source>
</reference>
<feature type="domain" description="AAA" evidence="1">
    <location>
        <begin position="3"/>
        <end position="175"/>
    </location>
</feature>
<proteinExistence type="predicted"/>
<dbReference type="InterPro" id="IPR050678">
    <property type="entry name" value="DNA_Partitioning_ATPase"/>
</dbReference>
<dbReference type="HOGENOM" id="CLU_037612_1_1_6"/>
<keyword evidence="2" id="KW-0614">Plasmid</keyword>
<protein>
    <submittedName>
        <fullName evidence="2">Partition protein A</fullName>
    </submittedName>
</protein>
<gene>
    <name evidence="2" type="ORF">HK44_029240</name>
</gene>
<evidence type="ECO:0000259" key="1">
    <source>
        <dbReference type="Pfam" id="PF13614"/>
    </source>
</evidence>
<comment type="caution">
    <text evidence="2">The sequence shown here is derived from an EMBL/GenBank/DDBJ whole genome shotgun (WGS) entry which is preliminary data.</text>
</comment>